<protein>
    <recommendedName>
        <fullName evidence="5">Transport permease protein</fullName>
    </recommendedName>
</protein>
<keyword evidence="3 5" id="KW-1133">Transmembrane helix</keyword>
<feature type="transmembrane region" description="Helical" evidence="5">
    <location>
        <begin position="33"/>
        <end position="51"/>
    </location>
</feature>
<dbReference type="Pfam" id="PF01061">
    <property type="entry name" value="ABC2_membrane"/>
    <property type="match status" value="1"/>
</dbReference>
<evidence type="ECO:0000256" key="1">
    <source>
        <dbReference type="ARBA" id="ARBA00004141"/>
    </source>
</evidence>
<evidence type="ECO:0000259" key="6">
    <source>
        <dbReference type="PROSITE" id="PS51012"/>
    </source>
</evidence>
<feature type="transmembrane region" description="Helical" evidence="5">
    <location>
        <begin position="142"/>
        <end position="162"/>
    </location>
</feature>
<evidence type="ECO:0000313" key="8">
    <source>
        <dbReference type="Proteomes" id="UP000297597"/>
    </source>
</evidence>
<dbReference type="GO" id="GO:0140359">
    <property type="term" value="F:ABC-type transporter activity"/>
    <property type="evidence" value="ECO:0007669"/>
    <property type="project" value="InterPro"/>
</dbReference>
<keyword evidence="4 5" id="KW-0472">Membrane</keyword>
<gene>
    <name evidence="7" type="primary">yadH_1</name>
    <name evidence="7" type="ORF">Pmgp_00819</name>
</gene>
<comment type="caution">
    <text evidence="7">The sequence shown here is derived from an EMBL/GenBank/DDBJ whole genome shotgun (WGS) entry which is preliminary data.</text>
</comment>
<evidence type="ECO:0000313" key="7">
    <source>
        <dbReference type="EMBL" id="TEB12488.1"/>
    </source>
</evidence>
<evidence type="ECO:0000256" key="2">
    <source>
        <dbReference type="ARBA" id="ARBA00022692"/>
    </source>
</evidence>
<keyword evidence="2 5" id="KW-0812">Transmembrane</keyword>
<dbReference type="InterPro" id="IPR013525">
    <property type="entry name" value="ABC2_TM"/>
</dbReference>
<comment type="subcellular location">
    <subcellularLocation>
        <location evidence="5">Cell membrane</location>
        <topology evidence="5">Multi-pass membrane protein</topology>
    </subcellularLocation>
    <subcellularLocation>
        <location evidence="1">Membrane</location>
        <topology evidence="1">Multi-pass membrane protein</topology>
    </subcellularLocation>
</comment>
<feature type="transmembrane region" description="Helical" evidence="5">
    <location>
        <begin position="232"/>
        <end position="250"/>
    </location>
</feature>
<dbReference type="InterPro" id="IPR000412">
    <property type="entry name" value="ABC_2_transport"/>
</dbReference>
<dbReference type="Proteomes" id="UP000297597">
    <property type="component" value="Unassembled WGS sequence"/>
</dbReference>
<dbReference type="RefSeq" id="WP_134212702.1">
    <property type="nucleotide sequence ID" value="NZ_QFFZ01000006.1"/>
</dbReference>
<dbReference type="PIRSF" id="PIRSF006648">
    <property type="entry name" value="DrrB"/>
    <property type="match status" value="1"/>
</dbReference>
<keyword evidence="5" id="KW-1003">Cell membrane</keyword>
<sequence>MYRPDLSPLVWQVFRRNLLVYSRTWKVSLSFNFFEPLFYLAAFGFGLGSYVQPMEGVSYVKYLAPGLIASSAMFATAYECTYSIYIKMEFQKAYQAIVATPAGVDDVVMGDMLFGAFKSVLYGSVILLVIAAIGLVSSPWALMVPLVLALSGLLFAAVSATWTGLVPNIDSFNYFFSLIMTPLFLLSGVFFPLTGMPAIVQKIAWLSPLYHMVNLTRGLVTGTVDIYLIEDLVWILVAAVVLIPLPVFLLRRLIIK</sequence>
<dbReference type="InterPro" id="IPR051784">
    <property type="entry name" value="Nod_factor_ABC_transporter"/>
</dbReference>
<dbReference type="InterPro" id="IPR047817">
    <property type="entry name" value="ABC2_TM_bact-type"/>
</dbReference>
<feature type="transmembrane region" description="Helical" evidence="5">
    <location>
        <begin position="119"/>
        <end position="136"/>
    </location>
</feature>
<feature type="transmembrane region" description="Helical" evidence="5">
    <location>
        <begin position="174"/>
        <end position="200"/>
    </location>
</feature>
<accession>A0A4Y7RU15</accession>
<comment type="similarity">
    <text evidence="5">Belongs to the ABC-2 integral membrane protein family.</text>
</comment>
<dbReference type="PANTHER" id="PTHR43229:SF2">
    <property type="entry name" value="NODULATION PROTEIN J"/>
    <property type="match status" value="1"/>
</dbReference>
<evidence type="ECO:0000256" key="5">
    <source>
        <dbReference type="RuleBase" id="RU361157"/>
    </source>
</evidence>
<proteinExistence type="inferred from homology"/>
<evidence type="ECO:0000256" key="4">
    <source>
        <dbReference type="ARBA" id="ARBA00023136"/>
    </source>
</evidence>
<name>A0A4Y7RU15_9FIRM</name>
<dbReference type="PRINTS" id="PR00164">
    <property type="entry name" value="ABC2TRNSPORT"/>
</dbReference>
<keyword evidence="5" id="KW-0813">Transport</keyword>
<dbReference type="EMBL" id="QFFZ01000006">
    <property type="protein sequence ID" value="TEB12488.1"/>
    <property type="molecule type" value="Genomic_DNA"/>
</dbReference>
<dbReference type="PROSITE" id="PS51012">
    <property type="entry name" value="ABC_TM2"/>
    <property type="match status" value="1"/>
</dbReference>
<dbReference type="PANTHER" id="PTHR43229">
    <property type="entry name" value="NODULATION PROTEIN J"/>
    <property type="match status" value="1"/>
</dbReference>
<dbReference type="OrthoDB" id="9778589at2"/>
<evidence type="ECO:0000256" key="3">
    <source>
        <dbReference type="ARBA" id="ARBA00022989"/>
    </source>
</evidence>
<dbReference type="AlphaFoldDB" id="A0A4Y7RU15"/>
<dbReference type="GO" id="GO:0043190">
    <property type="term" value="C:ATP-binding cassette (ABC) transporter complex"/>
    <property type="evidence" value="ECO:0007669"/>
    <property type="project" value="InterPro"/>
</dbReference>
<organism evidence="7 8">
    <name type="scientific">Pelotomaculum propionicicum</name>
    <dbReference type="NCBI Taxonomy" id="258475"/>
    <lineage>
        <taxon>Bacteria</taxon>
        <taxon>Bacillati</taxon>
        <taxon>Bacillota</taxon>
        <taxon>Clostridia</taxon>
        <taxon>Eubacteriales</taxon>
        <taxon>Desulfotomaculaceae</taxon>
        <taxon>Pelotomaculum</taxon>
    </lineage>
</organism>
<reference evidence="7 8" key="1">
    <citation type="journal article" date="2018" name="Environ. Microbiol.">
        <title>Novel energy conservation strategies and behaviour of Pelotomaculum schinkii driving syntrophic propionate catabolism.</title>
        <authorList>
            <person name="Hidalgo-Ahumada C.A.P."/>
            <person name="Nobu M.K."/>
            <person name="Narihiro T."/>
            <person name="Tamaki H."/>
            <person name="Liu W.T."/>
            <person name="Kamagata Y."/>
            <person name="Stams A.J.M."/>
            <person name="Imachi H."/>
            <person name="Sousa D.Z."/>
        </authorList>
    </citation>
    <scope>NUCLEOTIDE SEQUENCE [LARGE SCALE GENOMIC DNA]</scope>
    <source>
        <strain evidence="7 8">MGP</strain>
    </source>
</reference>
<feature type="domain" description="ABC transmembrane type-2" evidence="6">
    <location>
        <begin position="27"/>
        <end position="253"/>
    </location>
</feature>
<keyword evidence="8" id="KW-1185">Reference proteome</keyword>
<feature type="transmembrane region" description="Helical" evidence="5">
    <location>
        <begin position="63"/>
        <end position="85"/>
    </location>
</feature>